<dbReference type="Proteomes" id="UP000789572">
    <property type="component" value="Unassembled WGS sequence"/>
</dbReference>
<dbReference type="InterPro" id="IPR011611">
    <property type="entry name" value="PfkB_dom"/>
</dbReference>
<dbReference type="OrthoDB" id="204058at2759"/>
<feature type="domain" description="Carbohydrate kinase PfkB" evidence="4">
    <location>
        <begin position="28"/>
        <end position="329"/>
    </location>
</feature>
<dbReference type="PROSITE" id="PS00584">
    <property type="entry name" value="PFKB_KINASES_2"/>
    <property type="match status" value="1"/>
</dbReference>
<dbReference type="InterPro" id="IPR052562">
    <property type="entry name" value="Ketohexokinase-related"/>
</dbReference>
<gene>
    <name evidence="5" type="ORF">POCULU_LOCUS875</name>
</gene>
<feature type="compositionally biased region" description="Polar residues" evidence="3">
    <location>
        <begin position="469"/>
        <end position="478"/>
    </location>
</feature>
<feature type="compositionally biased region" description="Basic and acidic residues" evidence="3">
    <location>
        <begin position="445"/>
        <end position="467"/>
    </location>
</feature>
<dbReference type="AlphaFoldDB" id="A0A9N8Z1U6"/>
<evidence type="ECO:0000256" key="3">
    <source>
        <dbReference type="SAM" id="MobiDB-lite"/>
    </source>
</evidence>
<accession>A0A9N8Z1U6</accession>
<evidence type="ECO:0000313" key="6">
    <source>
        <dbReference type="Proteomes" id="UP000789572"/>
    </source>
</evidence>
<sequence>MSFTEETPSDSYQPEDTSYVHHQQRALKILAIGTAYEDTILYVEKFPPEDGKQRAQKVEKRRGGNAGNTLTILSQFPNFQSYFMASMASEEASNFLINDFEKHGIQTSACIFRQNAFHSPVAYIIQAEETSSRTIINYNSIEELTSAEFGEKFDELCDGETMSSLIGDVPFHWIHFEGRNVEETAKMMDYVDTKPWRSRTVVSVELEKPHRHGLEHLMRRADVIFFSKVFAEGKGYDHPGDFLTVMAPACKSTAYLFCTWGDAGASCFHNPTQRLFTAPALPITRVVDTVGAGDTFIAGVIYGLSLGVAPESVLRFACELAGHKCLQIGFDEEMRGETKRRHRRQRRRYQEEDENFVIESDKVRDAENGRGAVDVKKKGRKRIVGVYDDINGDKDYMEDISHSPHSTPRVSSKRWTFKSFLHRNSNSSLSEKIFQKWLPFRDKESIKSESSSRRRADKGKSRAKDVPNDSESQNSNDMNGMDDYNSHGKSFQDAAHVYDDGGEYQSEEDSFESCAEDEHGYISAGETHYYENAEI</sequence>
<dbReference type="Gene3D" id="3.40.1190.20">
    <property type="match status" value="1"/>
</dbReference>
<evidence type="ECO:0000256" key="1">
    <source>
        <dbReference type="ARBA" id="ARBA00022679"/>
    </source>
</evidence>
<evidence type="ECO:0000256" key="2">
    <source>
        <dbReference type="ARBA" id="ARBA00022777"/>
    </source>
</evidence>
<keyword evidence="6" id="KW-1185">Reference proteome</keyword>
<dbReference type="PANTHER" id="PTHR42774:SF3">
    <property type="entry name" value="KETOHEXOKINASE"/>
    <property type="match status" value="1"/>
</dbReference>
<dbReference type="InterPro" id="IPR029056">
    <property type="entry name" value="Ribokinase-like"/>
</dbReference>
<reference evidence="5" key="1">
    <citation type="submission" date="2021-06" db="EMBL/GenBank/DDBJ databases">
        <authorList>
            <person name="Kallberg Y."/>
            <person name="Tangrot J."/>
            <person name="Rosling A."/>
        </authorList>
    </citation>
    <scope>NUCLEOTIDE SEQUENCE</scope>
    <source>
        <strain evidence="5">IA702</strain>
    </source>
</reference>
<dbReference type="InterPro" id="IPR002173">
    <property type="entry name" value="Carboh/pur_kinase_PfkB_CS"/>
</dbReference>
<dbReference type="SUPFAM" id="SSF53613">
    <property type="entry name" value="Ribokinase-like"/>
    <property type="match status" value="1"/>
</dbReference>
<evidence type="ECO:0000313" key="5">
    <source>
        <dbReference type="EMBL" id="CAG8467587.1"/>
    </source>
</evidence>
<keyword evidence="1" id="KW-0808">Transferase</keyword>
<feature type="compositionally biased region" description="Acidic residues" evidence="3">
    <location>
        <begin position="500"/>
        <end position="515"/>
    </location>
</feature>
<dbReference type="PANTHER" id="PTHR42774">
    <property type="entry name" value="PHOSPHOTRANSFERASE SYSTEM TRANSPORT PROTEIN"/>
    <property type="match status" value="1"/>
</dbReference>
<proteinExistence type="predicted"/>
<dbReference type="EMBL" id="CAJVPJ010000053">
    <property type="protein sequence ID" value="CAG8467587.1"/>
    <property type="molecule type" value="Genomic_DNA"/>
</dbReference>
<dbReference type="GO" id="GO:0016301">
    <property type="term" value="F:kinase activity"/>
    <property type="evidence" value="ECO:0007669"/>
    <property type="project" value="UniProtKB-KW"/>
</dbReference>
<feature type="region of interest" description="Disordered" evidence="3">
    <location>
        <begin position="445"/>
        <end position="535"/>
    </location>
</feature>
<comment type="caution">
    <text evidence="5">The sequence shown here is derived from an EMBL/GenBank/DDBJ whole genome shotgun (WGS) entry which is preliminary data.</text>
</comment>
<protein>
    <submittedName>
        <fullName evidence="5">6950_t:CDS:1</fullName>
    </submittedName>
</protein>
<name>A0A9N8Z1U6_9GLOM</name>
<organism evidence="5 6">
    <name type="scientific">Paraglomus occultum</name>
    <dbReference type="NCBI Taxonomy" id="144539"/>
    <lineage>
        <taxon>Eukaryota</taxon>
        <taxon>Fungi</taxon>
        <taxon>Fungi incertae sedis</taxon>
        <taxon>Mucoromycota</taxon>
        <taxon>Glomeromycotina</taxon>
        <taxon>Glomeromycetes</taxon>
        <taxon>Paraglomerales</taxon>
        <taxon>Paraglomeraceae</taxon>
        <taxon>Paraglomus</taxon>
    </lineage>
</organism>
<dbReference type="Pfam" id="PF00294">
    <property type="entry name" value="PfkB"/>
    <property type="match status" value="1"/>
</dbReference>
<evidence type="ECO:0000259" key="4">
    <source>
        <dbReference type="Pfam" id="PF00294"/>
    </source>
</evidence>
<keyword evidence="2" id="KW-0418">Kinase</keyword>